<evidence type="ECO:0000313" key="4">
    <source>
        <dbReference type="Proteomes" id="UP000557566"/>
    </source>
</evidence>
<dbReference type="EMBL" id="JAAVMX010000005">
    <property type="protein sequence ID" value="KAF4508459.1"/>
    <property type="molecule type" value="Genomic_DNA"/>
</dbReference>
<proteinExistence type="predicted"/>
<dbReference type="InterPro" id="IPR011009">
    <property type="entry name" value="Kinase-like_dom_sf"/>
</dbReference>
<dbReference type="SUPFAM" id="SSF56112">
    <property type="entry name" value="Protein kinase-like (PK-like)"/>
    <property type="match status" value="1"/>
</dbReference>
<dbReference type="InterPro" id="IPR051678">
    <property type="entry name" value="AGP_Transferase"/>
</dbReference>
<name>A0A8H4V5A8_9HYPO</name>
<comment type="caution">
    <text evidence="3">The sequence shown here is derived from an EMBL/GenBank/DDBJ whole genome shotgun (WGS) entry which is preliminary data.</text>
</comment>
<evidence type="ECO:0000313" key="3">
    <source>
        <dbReference type="EMBL" id="KAF4508459.1"/>
    </source>
</evidence>
<reference evidence="3 4" key="1">
    <citation type="journal article" date="2020" name="Genome Biol. Evol.">
        <title>A new high-quality draft genome assembly of the Chinese cordyceps Ophiocordyceps sinensis.</title>
        <authorList>
            <person name="Shu R."/>
            <person name="Zhang J."/>
            <person name="Meng Q."/>
            <person name="Zhang H."/>
            <person name="Zhou G."/>
            <person name="Li M."/>
            <person name="Wu P."/>
            <person name="Zhao Y."/>
            <person name="Chen C."/>
            <person name="Qin Q."/>
        </authorList>
    </citation>
    <scope>NUCLEOTIDE SEQUENCE [LARGE SCALE GENOMIC DNA]</scope>
    <source>
        <strain evidence="3 4">IOZ07</strain>
    </source>
</reference>
<dbReference type="PANTHER" id="PTHR21310">
    <property type="entry name" value="AMINOGLYCOSIDE PHOSPHOTRANSFERASE-RELATED-RELATED"/>
    <property type="match status" value="1"/>
</dbReference>
<dbReference type="InterPro" id="IPR002575">
    <property type="entry name" value="Aminoglycoside_PTrfase"/>
</dbReference>
<dbReference type="OrthoDB" id="4177236at2759"/>
<keyword evidence="4" id="KW-1185">Reference proteome</keyword>
<feature type="region of interest" description="Disordered" evidence="1">
    <location>
        <begin position="21"/>
        <end position="52"/>
    </location>
</feature>
<gene>
    <name evidence="3" type="ORF">G6O67_004835</name>
</gene>
<evidence type="ECO:0000256" key="1">
    <source>
        <dbReference type="SAM" id="MobiDB-lite"/>
    </source>
</evidence>
<dbReference type="Proteomes" id="UP000557566">
    <property type="component" value="Unassembled WGS sequence"/>
</dbReference>
<feature type="domain" description="Aminoglycoside phosphotransferase" evidence="2">
    <location>
        <begin position="281"/>
        <end position="371"/>
    </location>
</feature>
<dbReference type="Gene3D" id="3.90.1200.10">
    <property type="match status" value="1"/>
</dbReference>
<protein>
    <recommendedName>
        <fullName evidence="2">Aminoglycoside phosphotransferase domain-containing protein</fullName>
    </recommendedName>
</protein>
<evidence type="ECO:0000259" key="2">
    <source>
        <dbReference type="Pfam" id="PF01636"/>
    </source>
</evidence>
<organism evidence="3 4">
    <name type="scientific">Ophiocordyceps sinensis</name>
    <dbReference type="NCBI Taxonomy" id="72228"/>
    <lineage>
        <taxon>Eukaryota</taxon>
        <taxon>Fungi</taxon>
        <taxon>Dikarya</taxon>
        <taxon>Ascomycota</taxon>
        <taxon>Pezizomycotina</taxon>
        <taxon>Sordariomycetes</taxon>
        <taxon>Hypocreomycetidae</taxon>
        <taxon>Hypocreales</taxon>
        <taxon>Ophiocordycipitaceae</taxon>
        <taxon>Ophiocordyceps</taxon>
    </lineage>
</organism>
<dbReference type="AlphaFoldDB" id="A0A8H4V5A8"/>
<dbReference type="PANTHER" id="PTHR21310:SF58">
    <property type="entry name" value="AMINOGLYCOSIDE PHOSPHOTRANSFERASE DOMAIN-CONTAINING PROTEIN"/>
    <property type="match status" value="1"/>
</dbReference>
<feature type="region of interest" description="Disordered" evidence="1">
    <location>
        <begin position="88"/>
        <end position="112"/>
    </location>
</feature>
<dbReference type="Pfam" id="PF01636">
    <property type="entry name" value="APH"/>
    <property type="match status" value="1"/>
</dbReference>
<sequence length="400" mass="44532">MHPPTADTTGMNPERAVMLHAIAAGGTDRSLSPADRNEPKIGPRVSGANGVGLGLAQGEVSRSRTDDRRLKHPAIFAAKHDSVVGLDGIDGHGKRPSRAKAPHLPQGGLKGHLPLKGVELGAAEGPSAGPASNRHTDYLGSLLRYRRLRLILEPKETRQRAPLAKIYDRWVSDAGLLINDIVHEYANLPMLRLPRTVKADERLLAADGSLDRVAHGSLLEDVWSELSIEAKHDIARQLRRLVDQMRKTPQPSHHGEGRLVGSAFSSTYSLMLDKRQNGTEWVIRSAPTQREFIAFLIKTVDSSVPEHVAASIAAQFRLSGPLVLSHSELSPQNIIVNEGKIVAIIGWDCAGWYPEWWDYVKFFEARTQWHDWYDYVGDIFQRWFQGDLMAYQALMRCRRP</sequence>
<accession>A0A8H4V5A8</accession>